<gene>
    <name evidence="2" type="primary">LOC120106372</name>
</gene>
<reference evidence="2" key="1">
    <citation type="submission" date="2025-08" db="UniProtKB">
        <authorList>
            <consortium name="RefSeq"/>
        </authorList>
    </citation>
    <scope>IDENTIFICATION</scope>
    <source>
        <tissue evidence="2">Young leaves</tissue>
    </source>
</reference>
<evidence type="ECO:0000313" key="1">
    <source>
        <dbReference type="Proteomes" id="UP000228380"/>
    </source>
</evidence>
<sequence length="169" mass="19410">MGLKTERHPSSYKIGWIKKGAETRVENVCRVPLSIRRYYKDEVVCDVVDMDACHVLLGRPWQHDTNVTFRGRDNTYLFRWQGRKILLLPMKEKPTPKTSQVEGKSFLAVFGAQFMAELKGAEEIMVLVVKGSEMPIMQQVPEEFKELLTEFQDITPAELPNGLPPMQDI</sequence>
<proteinExistence type="predicted"/>
<dbReference type="RefSeq" id="XP_038975304.1">
    <property type="nucleotide sequence ID" value="XM_039119376.1"/>
</dbReference>
<dbReference type="PANTHER" id="PTHR35046:SF9">
    <property type="entry name" value="RNA-DIRECTED DNA POLYMERASE"/>
    <property type="match status" value="1"/>
</dbReference>
<dbReference type="Proteomes" id="UP000228380">
    <property type="component" value="Unplaced"/>
</dbReference>
<dbReference type="AlphaFoldDB" id="A0A8B8ZVA0"/>
<dbReference type="GeneID" id="120106372"/>
<name>A0A8B8ZVA0_PHODC</name>
<dbReference type="KEGG" id="pda:120106372"/>
<dbReference type="OrthoDB" id="784094at2759"/>
<keyword evidence="1" id="KW-1185">Reference proteome</keyword>
<dbReference type="PANTHER" id="PTHR35046">
    <property type="entry name" value="ZINC KNUCKLE (CCHC-TYPE) FAMILY PROTEIN"/>
    <property type="match status" value="1"/>
</dbReference>
<organism evidence="1 2">
    <name type="scientific">Phoenix dactylifera</name>
    <name type="common">Date palm</name>
    <dbReference type="NCBI Taxonomy" id="42345"/>
    <lineage>
        <taxon>Eukaryota</taxon>
        <taxon>Viridiplantae</taxon>
        <taxon>Streptophyta</taxon>
        <taxon>Embryophyta</taxon>
        <taxon>Tracheophyta</taxon>
        <taxon>Spermatophyta</taxon>
        <taxon>Magnoliopsida</taxon>
        <taxon>Liliopsida</taxon>
        <taxon>Arecaceae</taxon>
        <taxon>Coryphoideae</taxon>
        <taxon>Phoeniceae</taxon>
        <taxon>Phoenix</taxon>
    </lineage>
</organism>
<accession>A0A8B8ZVA0</accession>
<evidence type="ECO:0000313" key="2">
    <source>
        <dbReference type="RefSeq" id="XP_038975304.1"/>
    </source>
</evidence>
<protein>
    <submittedName>
        <fullName evidence="2">Uncharacterized protein LOC120106372</fullName>
    </submittedName>
</protein>